<feature type="domain" description="Pectate lyase" evidence="14">
    <location>
        <begin position="266"/>
        <end position="463"/>
    </location>
</feature>
<dbReference type="SMART" id="SM00656">
    <property type="entry name" value="Amb_all"/>
    <property type="match status" value="1"/>
</dbReference>
<keyword evidence="7" id="KW-0134">Cell wall</keyword>
<dbReference type="InterPro" id="IPR045032">
    <property type="entry name" value="PEL"/>
</dbReference>
<evidence type="ECO:0000256" key="11">
    <source>
        <dbReference type="ARBA" id="ARBA00023239"/>
    </source>
</evidence>
<dbReference type="PANTHER" id="PTHR31683:SF157">
    <property type="entry name" value="PECTATE LYASE"/>
    <property type="match status" value="1"/>
</dbReference>
<protein>
    <recommendedName>
        <fullName evidence="6 12">Pectate lyase</fullName>
        <ecNumber evidence="6 12">4.2.2.2</ecNumber>
    </recommendedName>
</protein>
<keyword evidence="8 12" id="KW-0479">Metal-binding</keyword>
<keyword evidence="13" id="KW-0472">Membrane</keyword>
<keyword evidence="9" id="KW-0732">Signal</keyword>
<dbReference type="SUPFAM" id="SSF51126">
    <property type="entry name" value="Pectin lyase-like"/>
    <property type="match status" value="1"/>
</dbReference>
<keyword evidence="7" id="KW-0964">Secreted</keyword>
<evidence type="ECO:0000256" key="7">
    <source>
        <dbReference type="ARBA" id="ARBA00022512"/>
    </source>
</evidence>
<dbReference type="InterPro" id="IPR012334">
    <property type="entry name" value="Pectin_lyas_fold"/>
</dbReference>
<evidence type="ECO:0000256" key="12">
    <source>
        <dbReference type="RuleBase" id="RU361123"/>
    </source>
</evidence>
<comment type="caution">
    <text evidence="15">The sequence shown here is derived from an EMBL/GenBank/DDBJ whole genome shotgun (WGS) entry which is preliminary data.</text>
</comment>
<dbReference type="Proteomes" id="UP001151752">
    <property type="component" value="Chromosome 4"/>
</dbReference>
<evidence type="ECO:0000256" key="1">
    <source>
        <dbReference type="ARBA" id="ARBA00000695"/>
    </source>
</evidence>
<keyword evidence="16" id="KW-1185">Reference proteome</keyword>
<evidence type="ECO:0000259" key="14">
    <source>
        <dbReference type="SMART" id="SM00656"/>
    </source>
</evidence>
<evidence type="ECO:0000256" key="6">
    <source>
        <dbReference type="ARBA" id="ARBA00012272"/>
    </source>
</evidence>
<dbReference type="GO" id="GO:0030570">
    <property type="term" value="F:pectate lyase activity"/>
    <property type="evidence" value="ECO:0007669"/>
    <property type="project" value="UniProtKB-EC"/>
</dbReference>
<dbReference type="PRINTS" id="PR00807">
    <property type="entry name" value="AMBALLERGEN"/>
</dbReference>
<evidence type="ECO:0000256" key="3">
    <source>
        <dbReference type="ARBA" id="ARBA00005220"/>
    </source>
</evidence>
<accession>A0A9Q0UY91</accession>
<dbReference type="PANTHER" id="PTHR31683">
    <property type="entry name" value="PECTATE LYASE 18-RELATED"/>
    <property type="match status" value="1"/>
</dbReference>
<evidence type="ECO:0000256" key="8">
    <source>
        <dbReference type="ARBA" id="ARBA00022723"/>
    </source>
</evidence>
<evidence type="ECO:0000256" key="10">
    <source>
        <dbReference type="ARBA" id="ARBA00022837"/>
    </source>
</evidence>
<proteinExistence type="inferred from homology"/>
<evidence type="ECO:0000313" key="16">
    <source>
        <dbReference type="Proteomes" id="UP001151752"/>
    </source>
</evidence>
<gene>
    <name evidence="15" type="ORF">OIU74_002911</name>
</gene>
<organism evidence="15 16">
    <name type="scientific">Salix koriyanagi</name>
    <dbReference type="NCBI Taxonomy" id="2511006"/>
    <lineage>
        <taxon>Eukaryota</taxon>
        <taxon>Viridiplantae</taxon>
        <taxon>Streptophyta</taxon>
        <taxon>Embryophyta</taxon>
        <taxon>Tracheophyta</taxon>
        <taxon>Spermatophyta</taxon>
        <taxon>Magnoliopsida</taxon>
        <taxon>eudicotyledons</taxon>
        <taxon>Gunneridae</taxon>
        <taxon>Pentapetalae</taxon>
        <taxon>rosids</taxon>
        <taxon>fabids</taxon>
        <taxon>Malpighiales</taxon>
        <taxon>Salicaceae</taxon>
        <taxon>Saliceae</taxon>
        <taxon>Salix</taxon>
    </lineage>
</organism>
<comment type="similarity">
    <text evidence="5 12">Belongs to the polysaccharide lyase 1 family.</text>
</comment>
<comment type="similarity">
    <text evidence="4">Belongs to the STIG1 family.</text>
</comment>
<dbReference type="AlphaFoldDB" id="A0A9Q0UY91"/>
<name>A0A9Q0UY91_9ROSI</name>
<dbReference type="InterPro" id="IPR006969">
    <property type="entry name" value="Stig-like"/>
</dbReference>
<dbReference type="InterPro" id="IPR018082">
    <property type="entry name" value="AmbAllergen"/>
</dbReference>
<dbReference type="InterPro" id="IPR011050">
    <property type="entry name" value="Pectin_lyase_fold/virulence"/>
</dbReference>
<dbReference type="EMBL" id="JAPFFM010000010">
    <property type="protein sequence ID" value="KAJ6737845.1"/>
    <property type="molecule type" value="Genomic_DNA"/>
</dbReference>
<reference evidence="15" key="2">
    <citation type="journal article" date="2023" name="Int. J. Mol. Sci.">
        <title>De Novo Assembly and Annotation of 11 Diverse Shrub Willow (Salix) Genomes Reveals Novel Gene Organization in Sex-Linked Regions.</title>
        <authorList>
            <person name="Hyden B."/>
            <person name="Feng K."/>
            <person name="Yates T.B."/>
            <person name="Jawdy S."/>
            <person name="Cereghino C."/>
            <person name="Smart L.B."/>
            <person name="Muchero W."/>
        </authorList>
    </citation>
    <scope>NUCLEOTIDE SEQUENCE</scope>
    <source>
        <tissue evidence="15">Shoot tip</tissue>
    </source>
</reference>
<feature type="transmembrane region" description="Helical" evidence="13">
    <location>
        <begin position="553"/>
        <end position="575"/>
    </location>
</feature>
<comment type="subcellular location">
    <subcellularLocation>
        <location evidence="2">Secreted</location>
        <location evidence="2">Cell wall</location>
    </subcellularLocation>
</comment>
<comment type="pathway">
    <text evidence="3 12">Glycan metabolism; pectin degradation; 2-dehydro-3-deoxy-D-gluconate from pectin: step 2/5.</text>
</comment>
<evidence type="ECO:0000256" key="4">
    <source>
        <dbReference type="ARBA" id="ARBA00006010"/>
    </source>
</evidence>
<keyword evidence="13" id="KW-1133">Transmembrane helix</keyword>
<dbReference type="Gene3D" id="2.160.20.10">
    <property type="entry name" value="Single-stranded right-handed beta-helix, Pectin lyase-like"/>
    <property type="match status" value="1"/>
</dbReference>
<reference evidence="15" key="1">
    <citation type="submission" date="2022-11" db="EMBL/GenBank/DDBJ databases">
        <authorList>
            <person name="Hyden B.L."/>
            <person name="Feng K."/>
            <person name="Yates T."/>
            <person name="Jawdy S."/>
            <person name="Smart L.B."/>
            <person name="Muchero W."/>
        </authorList>
    </citation>
    <scope>NUCLEOTIDE SEQUENCE</scope>
    <source>
        <tissue evidence="15">Shoot tip</tissue>
    </source>
</reference>
<dbReference type="Pfam" id="PF04885">
    <property type="entry name" value="Stig1"/>
    <property type="match status" value="1"/>
</dbReference>
<keyword evidence="13" id="KW-0812">Transmembrane</keyword>
<keyword evidence="10 12" id="KW-0106">Calcium</keyword>
<evidence type="ECO:0000256" key="9">
    <source>
        <dbReference type="ARBA" id="ARBA00022729"/>
    </source>
</evidence>
<evidence type="ECO:0000256" key="13">
    <source>
        <dbReference type="SAM" id="Phobius"/>
    </source>
</evidence>
<dbReference type="InterPro" id="IPR002022">
    <property type="entry name" value="Pec_lyase"/>
</dbReference>
<comment type="catalytic activity">
    <reaction evidence="1 12">
        <text>Eliminative cleavage of (1-&gt;4)-alpha-D-galacturonan to give oligosaccharides with 4-deoxy-alpha-D-galact-4-enuronosyl groups at their non-reducing ends.</text>
        <dbReference type="EC" id="4.2.2.2"/>
    </reaction>
</comment>
<dbReference type="EC" id="4.2.2.2" evidence="6 12"/>
<comment type="cofactor">
    <cofactor evidence="12">
        <name>Ca(2+)</name>
        <dbReference type="ChEBI" id="CHEBI:29108"/>
    </cofactor>
    <text evidence="12">Binds 1 Ca(2+) ion. Required for its activity.</text>
</comment>
<dbReference type="GO" id="GO:0046872">
    <property type="term" value="F:metal ion binding"/>
    <property type="evidence" value="ECO:0007669"/>
    <property type="project" value="UniProtKB-KW"/>
</dbReference>
<evidence type="ECO:0000256" key="2">
    <source>
        <dbReference type="ARBA" id="ARBA00004191"/>
    </source>
</evidence>
<evidence type="ECO:0000256" key="5">
    <source>
        <dbReference type="ARBA" id="ARBA00010980"/>
    </source>
</evidence>
<keyword evidence="11 12" id="KW-0456">Lyase</keyword>
<dbReference type="Pfam" id="PF00544">
    <property type="entry name" value="Pectate_lyase_4"/>
    <property type="match status" value="1"/>
</dbReference>
<sequence length="579" mass="64392">MYDPGVYLLRFLLCYKYLCNSPFFYIQRAILLGCLAITLSATEPSEEDRSSLEFINNEEEEDNSDLPWAENEETTSSLRGANRFLAQKVRAVMTCNNYPRVCRAIGSPGPDCCKKKCVNVMTDRLNCGMCGKKCKYAEICCKGKCVNPKSDKKNMRGLQQQVQERECMSGNSPNHKPKSLSTQLPRNYKKVLNAIDSCWRTGSDWATNRRALADCAVGFGQAAIGGKNGKTYVVTTPDDDPINPKPGMLRYGAIRTEPLWIIFANDMVITLENELMINSYKTIDGRGARVEITGGPCLTIEHVSHVIVHGISIHDCKPSKRGLVKSSPTHVGERQGSDGDAIAIFASSNIWIDHCYLARCMDGLIDVIHATTAVTISNNYFTEHDKVMLLGHNDEYTADRVMKVTVVFNHFGPNLYQRMPRVRFGYAHAANNRYDKWQMYAIGGSAGSTIFSEGNYFIAPDIPYAKEVTKREVNGGWKSWKWRSSKDVFMNSAYFVQSGYGSCAPRYSQAQSFTVSPGSMTPALTSDAGPLNCVVGESMLTQGTGHFLGQDSLLVLFSISSVVMSICRCFFYGLIVREI</sequence>
<evidence type="ECO:0000313" key="15">
    <source>
        <dbReference type="EMBL" id="KAJ6737845.1"/>
    </source>
</evidence>